<accession>A0ABP6ECU6</accession>
<protein>
    <submittedName>
        <fullName evidence="3">Alpha/beta hydrolase</fullName>
    </submittedName>
</protein>
<dbReference type="PANTHER" id="PTHR43433:SF5">
    <property type="entry name" value="AB HYDROLASE-1 DOMAIN-CONTAINING PROTEIN"/>
    <property type="match status" value="1"/>
</dbReference>
<proteinExistence type="predicted"/>
<dbReference type="Pfam" id="PF12697">
    <property type="entry name" value="Abhydrolase_6"/>
    <property type="match status" value="1"/>
</dbReference>
<comment type="caution">
    <text evidence="3">The sequence shown here is derived from an EMBL/GenBank/DDBJ whole genome shotgun (WGS) entry which is preliminary data.</text>
</comment>
<sequence length="261" mass="28976">MSTREQHTPAFPEHTDITYHDGDFGRMRSRTVGRRQPSVPEVVLVQGMGVSDYLLPGLAALGEWTRAHLVELPGFAGSGDPPHEMDVREFGICVADWLREQDLGQVILVGHSSGTQVAVRAAVDHPDVVGVVLASPTVDPMARSLPRLLLRWRLDSRHEPSGLSENHRPEWKRAGIRRMVHIALVHRADRLEDSVARLRVPLLVIRGREDRISTARWGRELAGLVPDGRYIEVPGAHTFPWLVPDAWSGPMRELAAAAGRV</sequence>
<gene>
    <name evidence="3" type="ORF">GCM10010307_85640</name>
</gene>
<dbReference type="EMBL" id="BAAASJ010000125">
    <property type="protein sequence ID" value="GAA2664307.1"/>
    <property type="molecule type" value="Genomic_DNA"/>
</dbReference>
<keyword evidence="4" id="KW-1185">Reference proteome</keyword>
<dbReference type="InterPro" id="IPR000073">
    <property type="entry name" value="AB_hydrolase_1"/>
</dbReference>
<dbReference type="InterPro" id="IPR029058">
    <property type="entry name" value="AB_hydrolase_fold"/>
</dbReference>
<evidence type="ECO:0000256" key="1">
    <source>
        <dbReference type="SAM" id="MobiDB-lite"/>
    </source>
</evidence>
<evidence type="ECO:0000259" key="2">
    <source>
        <dbReference type="Pfam" id="PF12697"/>
    </source>
</evidence>
<dbReference type="GO" id="GO:0016787">
    <property type="term" value="F:hydrolase activity"/>
    <property type="evidence" value="ECO:0007669"/>
    <property type="project" value="UniProtKB-KW"/>
</dbReference>
<feature type="region of interest" description="Disordered" evidence="1">
    <location>
        <begin position="1"/>
        <end position="23"/>
    </location>
</feature>
<evidence type="ECO:0000313" key="3">
    <source>
        <dbReference type="EMBL" id="GAA2664307.1"/>
    </source>
</evidence>
<feature type="domain" description="AB hydrolase-1" evidence="2">
    <location>
        <begin position="42"/>
        <end position="246"/>
    </location>
</feature>
<dbReference type="SUPFAM" id="SSF53474">
    <property type="entry name" value="alpha/beta-Hydrolases"/>
    <property type="match status" value="1"/>
</dbReference>
<evidence type="ECO:0000313" key="4">
    <source>
        <dbReference type="Proteomes" id="UP001500151"/>
    </source>
</evidence>
<name>A0ABP6ECU6_9ACTN</name>
<dbReference type="Gene3D" id="3.40.50.1820">
    <property type="entry name" value="alpha/beta hydrolase"/>
    <property type="match status" value="1"/>
</dbReference>
<dbReference type="Proteomes" id="UP001500151">
    <property type="component" value="Unassembled WGS sequence"/>
</dbReference>
<reference evidence="4" key="1">
    <citation type="journal article" date="2019" name="Int. J. Syst. Evol. Microbiol.">
        <title>The Global Catalogue of Microorganisms (GCM) 10K type strain sequencing project: providing services to taxonomists for standard genome sequencing and annotation.</title>
        <authorList>
            <consortium name="The Broad Institute Genomics Platform"/>
            <consortium name="The Broad Institute Genome Sequencing Center for Infectious Disease"/>
            <person name="Wu L."/>
            <person name="Ma J."/>
        </authorList>
    </citation>
    <scope>NUCLEOTIDE SEQUENCE [LARGE SCALE GENOMIC DNA]</scope>
    <source>
        <strain evidence="4">JCM 4524</strain>
    </source>
</reference>
<dbReference type="RefSeq" id="WP_344397070.1">
    <property type="nucleotide sequence ID" value="NZ_BAAASJ010000125.1"/>
</dbReference>
<organism evidence="3 4">
    <name type="scientific">Streptomyces vastus</name>
    <dbReference type="NCBI Taxonomy" id="285451"/>
    <lineage>
        <taxon>Bacteria</taxon>
        <taxon>Bacillati</taxon>
        <taxon>Actinomycetota</taxon>
        <taxon>Actinomycetes</taxon>
        <taxon>Kitasatosporales</taxon>
        <taxon>Streptomycetaceae</taxon>
        <taxon>Streptomyces</taxon>
    </lineage>
</organism>
<dbReference type="PANTHER" id="PTHR43433">
    <property type="entry name" value="HYDROLASE, ALPHA/BETA FOLD FAMILY PROTEIN"/>
    <property type="match status" value="1"/>
</dbReference>
<keyword evidence="3" id="KW-0378">Hydrolase</keyword>
<dbReference type="InterPro" id="IPR050471">
    <property type="entry name" value="AB_hydrolase"/>
</dbReference>